<dbReference type="AlphaFoldDB" id="A0A1Z4EEX6"/>
<evidence type="ECO:0000313" key="3">
    <source>
        <dbReference type="Proteomes" id="UP000217736"/>
    </source>
</evidence>
<evidence type="ECO:0000313" key="2">
    <source>
        <dbReference type="EMBL" id="BAX91470.1"/>
    </source>
</evidence>
<evidence type="ECO:0008006" key="4">
    <source>
        <dbReference type="Google" id="ProtNLM"/>
    </source>
</evidence>
<feature type="compositionally biased region" description="Polar residues" evidence="1">
    <location>
        <begin position="1"/>
        <end position="15"/>
    </location>
</feature>
<evidence type="ECO:0000256" key="1">
    <source>
        <dbReference type="SAM" id="MobiDB-lite"/>
    </source>
</evidence>
<dbReference type="EMBL" id="AP018164">
    <property type="protein sequence ID" value="BAX91470.1"/>
    <property type="molecule type" value="Genomic_DNA"/>
</dbReference>
<dbReference type="KEGG" id="mshg:MSG_01312"/>
<dbReference type="Proteomes" id="UP000217736">
    <property type="component" value="Chromosome"/>
</dbReference>
<protein>
    <recommendedName>
        <fullName evidence="4">DUF5709 domain-containing protein</fullName>
    </recommendedName>
</protein>
<keyword evidence="3" id="KW-1185">Reference proteome</keyword>
<name>A0A1Z4EEX6_9MYCO</name>
<reference evidence="3" key="1">
    <citation type="submission" date="2017-06" db="EMBL/GenBank/DDBJ databases">
        <title>Complete Genome Sequence of Mycobacterium shigaense.</title>
        <authorList>
            <person name="Fukano H."/>
            <person name="Yoshida M."/>
            <person name="Kazumi Y."/>
            <person name="Ogura Y."/>
            <person name="Mitarai S."/>
            <person name="Hayashi T."/>
            <person name="Hoshino Y."/>
        </authorList>
    </citation>
    <scope>NUCLEOTIDE SEQUENCE [LARGE SCALE GENOMIC DNA]</scope>
    <source>
        <strain evidence="3">UN-152</strain>
    </source>
</reference>
<feature type="compositionally biased region" description="Acidic residues" evidence="1">
    <location>
        <begin position="87"/>
        <end position="99"/>
    </location>
</feature>
<feature type="compositionally biased region" description="Basic and acidic residues" evidence="1">
    <location>
        <begin position="74"/>
        <end position="83"/>
    </location>
</feature>
<proteinExistence type="predicted"/>
<organism evidence="2 3">
    <name type="scientific">Mycobacterium shigaense</name>
    <dbReference type="NCBI Taxonomy" id="722731"/>
    <lineage>
        <taxon>Bacteria</taxon>
        <taxon>Bacillati</taxon>
        <taxon>Actinomycetota</taxon>
        <taxon>Actinomycetes</taxon>
        <taxon>Mycobacteriales</taxon>
        <taxon>Mycobacteriaceae</taxon>
        <taxon>Mycobacterium</taxon>
        <taxon>Mycobacterium simiae complex</taxon>
    </lineage>
</organism>
<feature type="region of interest" description="Disordered" evidence="1">
    <location>
        <begin position="1"/>
        <end position="99"/>
    </location>
</feature>
<accession>A0A1Z4EEX6</accession>
<feature type="compositionally biased region" description="Basic and acidic residues" evidence="1">
    <location>
        <begin position="32"/>
        <end position="64"/>
    </location>
</feature>
<gene>
    <name evidence="2" type="ORF">MSG_01312</name>
</gene>
<sequence>MDSDNSNDMLEQSESLDSDEVRNDDGDAVADPPERWISAEEHETLDEKLAAEVSDRAGQDRPLGEPEDPDNIDPEAHGRERGQIDGTPEDGDSFYDVER</sequence>